<proteinExistence type="predicted"/>
<dbReference type="Pfam" id="PF00582">
    <property type="entry name" value="Usp"/>
    <property type="match status" value="1"/>
</dbReference>
<dbReference type="PANTHER" id="PTHR46989">
    <property type="entry name" value="USP DOMAIN-CONTAINING PROTEIN"/>
    <property type="match status" value="1"/>
</dbReference>
<evidence type="ECO:0000259" key="1">
    <source>
        <dbReference type="Pfam" id="PF00582"/>
    </source>
</evidence>
<dbReference type="InterPro" id="IPR014729">
    <property type="entry name" value="Rossmann-like_a/b/a_fold"/>
</dbReference>
<organism evidence="2 3">
    <name type="scientific">Opisthorchis felineus</name>
    <dbReference type="NCBI Taxonomy" id="147828"/>
    <lineage>
        <taxon>Eukaryota</taxon>
        <taxon>Metazoa</taxon>
        <taxon>Spiralia</taxon>
        <taxon>Lophotrochozoa</taxon>
        <taxon>Platyhelminthes</taxon>
        <taxon>Trematoda</taxon>
        <taxon>Digenea</taxon>
        <taxon>Opisthorchiida</taxon>
        <taxon>Opisthorchiata</taxon>
        <taxon>Opisthorchiidae</taxon>
        <taxon>Opisthorchis</taxon>
    </lineage>
</organism>
<dbReference type="SUPFAM" id="SSF52402">
    <property type="entry name" value="Adenine nucleotide alpha hydrolases-like"/>
    <property type="match status" value="1"/>
</dbReference>
<dbReference type="PRINTS" id="PR01438">
    <property type="entry name" value="UNVRSLSTRESS"/>
</dbReference>
<dbReference type="Proteomes" id="UP000308267">
    <property type="component" value="Unassembled WGS sequence"/>
</dbReference>
<dbReference type="OrthoDB" id="843225at2759"/>
<gene>
    <name evidence="2" type="ORF">CRM22_006267</name>
</gene>
<dbReference type="InterPro" id="IPR006016">
    <property type="entry name" value="UspA"/>
</dbReference>
<reference evidence="2 3" key="1">
    <citation type="journal article" date="2019" name="BMC Genomics">
        <title>New insights from Opisthorchis felineus genome: update on genomics of the epidemiologically important liver flukes.</title>
        <authorList>
            <person name="Ershov N.I."/>
            <person name="Mordvinov V.A."/>
            <person name="Prokhortchouk E.B."/>
            <person name="Pakharukova M.Y."/>
            <person name="Gunbin K.V."/>
            <person name="Ustyantsev K."/>
            <person name="Genaev M.A."/>
            <person name="Blinov A.G."/>
            <person name="Mazur A."/>
            <person name="Boulygina E."/>
            <person name="Tsygankova S."/>
            <person name="Khrameeva E."/>
            <person name="Chekanov N."/>
            <person name="Fan G."/>
            <person name="Xiao A."/>
            <person name="Zhang H."/>
            <person name="Xu X."/>
            <person name="Yang H."/>
            <person name="Solovyev V."/>
            <person name="Lee S.M."/>
            <person name="Liu X."/>
            <person name="Afonnikov D.A."/>
            <person name="Skryabin K.G."/>
        </authorList>
    </citation>
    <scope>NUCLEOTIDE SEQUENCE [LARGE SCALE GENOMIC DNA]</scope>
    <source>
        <strain evidence="2">AK-0245</strain>
        <tissue evidence="2">Whole organism</tissue>
    </source>
</reference>
<dbReference type="CDD" id="cd23659">
    <property type="entry name" value="USP_At3g01520-like"/>
    <property type="match status" value="1"/>
</dbReference>
<name>A0A4S2LLY5_OPIFE</name>
<sequence length="174" mass="19371">MPIELAPEAVEALRRIILPIDNSEHSKRAVDWYFANMQHENDFLLFVHVVEPTRNNSSVGVAIESAPSLLGTVLRVSEESIKEGKLICHEAMQKASAHDVKRQSFLYVDTKPAAAIVRAIAELKGDLVIIGSRGIGSMRRTILGSVSNHVFHYAHVAVIVIPPVDHQHHQHHHH</sequence>
<dbReference type="Gene3D" id="3.40.50.620">
    <property type="entry name" value="HUPs"/>
    <property type="match status" value="1"/>
</dbReference>
<evidence type="ECO:0000313" key="2">
    <source>
        <dbReference type="EMBL" id="TGZ64630.1"/>
    </source>
</evidence>
<evidence type="ECO:0000313" key="3">
    <source>
        <dbReference type="Proteomes" id="UP000308267"/>
    </source>
</evidence>
<protein>
    <recommendedName>
        <fullName evidence="1">UspA domain-containing protein</fullName>
    </recommendedName>
</protein>
<dbReference type="AlphaFoldDB" id="A0A4S2LLY5"/>
<accession>A0A4S2LLY5</accession>
<dbReference type="PANTHER" id="PTHR46989:SF3">
    <property type="entry name" value="USPA DOMAIN-CONTAINING PROTEIN"/>
    <property type="match status" value="1"/>
</dbReference>
<keyword evidence="3" id="KW-1185">Reference proteome</keyword>
<dbReference type="STRING" id="147828.A0A4S2LLY5"/>
<dbReference type="EMBL" id="SJOL01006655">
    <property type="protein sequence ID" value="TGZ64630.1"/>
    <property type="molecule type" value="Genomic_DNA"/>
</dbReference>
<feature type="domain" description="UspA" evidence="1">
    <location>
        <begin position="14"/>
        <end position="162"/>
    </location>
</feature>
<dbReference type="InterPro" id="IPR006015">
    <property type="entry name" value="Universal_stress_UspA"/>
</dbReference>
<comment type="caution">
    <text evidence="2">The sequence shown here is derived from an EMBL/GenBank/DDBJ whole genome shotgun (WGS) entry which is preliminary data.</text>
</comment>